<sequence length="84" mass="9487">MTDEEITLEYEMHLAADGKSLKTCFKCGYKTYRDQCPECGVEISSDSTADEILERLENGEDIDLEEILRGDQWKPVEVPKQAGA</sequence>
<organism evidence="1 2">
    <name type="scientific">Oryzomonas rubra</name>
    <dbReference type="NCBI Taxonomy" id="2509454"/>
    <lineage>
        <taxon>Bacteria</taxon>
        <taxon>Pseudomonadati</taxon>
        <taxon>Thermodesulfobacteriota</taxon>
        <taxon>Desulfuromonadia</taxon>
        <taxon>Geobacterales</taxon>
        <taxon>Geobacteraceae</taxon>
        <taxon>Oryzomonas</taxon>
    </lineage>
</organism>
<dbReference type="EMBL" id="SRSD01000010">
    <property type="protein sequence ID" value="KAA0888769.1"/>
    <property type="molecule type" value="Genomic_DNA"/>
</dbReference>
<comment type="caution">
    <text evidence="1">The sequence shown here is derived from an EMBL/GenBank/DDBJ whole genome shotgun (WGS) entry which is preliminary data.</text>
</comment>
<dbReference type="AlphaFoldDB" id="A0A5A9X988"/>
<dbReference type="Proteomes" id="UP000324298">
    <property type="component" value="Unassembled WGS sequence"/>
</dbReference>
<proteinExistence type="predicted"/>
<reference evidence="1 2" key="1">
    <citation type="submission" date="2019-04" db="EMBL/GenBank/DDBJ databases">
        <title>Geobacter ruber sp. nov., ferric-reducing bacteria isolated from paddy soil.</title>
        <authorList>
            <person name="Xu Z."/>
            <person name="Masuda Y."/>
            <person name="Itoh H."/>
            <person name="Senoo K."/>
        </authorList>
    </citation>
    <scope>NUCLEOTIDE SEQUENCE [LARGE SCALE GENOMIC DNA]</scope>
    <source>
        <strain evidence="1 2">Red88</strain>
    </source>
</reference>
<gene>
    <name evidence="1" type="ORF">ET418_15425</name>
</gene>
<accession>A0A5A9X988</accession>
<evidence type="ECO:0000313" key="1">
    <source>
        <dbReference type="EMBL" id="KAA0888769.1"/>
    </source>
</evidence>
<dbReference type="RefSeq" id="WP_149309097.1">
    <property type="nucleotide sequence ID" value="NZ_SRSD01000010.1"/>
</dbReference>
<keyword evidence="2" id="KW-1185">Reference proteome</keyword>
<name>A0A5A9X988_9BACT</name>
<protein>
    <submittedName>
        <fullName evidence="1">Uncharacterized protein</fullName>
    </submittedName>
</protein>
<evidence type="ECO:0000313" key="2">
    <source>
        <dbReference type="Proteomes" id="UP000324298"/>
    </source>
</evidence>